<dbReference type="PROSITE" id="PS50041">
    <property type="entry name" value="C_TYPE_LECTIN_2"/>
    <property type="match status" value="1"/>
</dbReference>
<name>A0A914B588_PATMI</name>
<dbReference type="PANTHER" id="PTHR22801:SF63">
    <property type="entry name" value="C-TYPE LECTIN DOMAIN-CONTAINING PROTEIN"/>
    <property type="match status" value="1"/>
</dbReference>
<evidence type="ECO:0000256" key="1">
    <source>
        <dbReference type="ARBA" id="ARBA00023157"/>
    </source>
</evidence>
<dbReference type="RefSeq" id="XP_038070975.1">
    <property type="nucleotide sequence ID" value="XM_038215047.1"/>
</dbReference>
<dbReference type="InterPro" id="IPR016187">
    <property type="entry name" value="CTDL_fold"/>
</dbReference>
<evidence type="ECO:0000313" key="5">
    <source>
        <dbReference type="Proteomes" id="UP000887568"/>
    </source>
</evidence>
<dbReference type="SMART" id="SM00034">
    <property type="entry name" value="CLECT"/>
    <property type="match status" value="1"/>
</dbReference>
<keyword evidence="1" id="KW-1015">Disulfide bond</keyword>
<keyword evidence="2" id="KW-0732">Signal</keyword>
<dbReference type="GeneID" id="119739912"/>
<dbReference type="Proteomes" id="UP000887568">
    <property type="component" value="Unplaced"/>
</dbReference>
<feature type="domain" description="C-type lectin" evidence="3">
    <location>
        <begin position="38"/>
        <end position="156"/>
    </location>
</feature>
<evidence type="ECO:0000313" key="4">
    <source>
        <dbReference type="EnsemblMetazoa" id="XP_038070975.1"/>
    </source>
</evidence>
<proteinExistence type="predicted"/>
<reference evidence="4" key="1">
    <citation type="submission" date="2022-11" db="UniProtKB">
        <authorList>
            <consortium name="EnsemblMetazoa"/>
        </authorList>
    </citation>
    <scope>IDENTIFICATION</scope>
</reference>
<organism evidence="4 5">
    <name type="scientific">Patiria miniata</name>
    <name type="common">Bat star</name>
    <name type="synonym">Asterina miniata</name>
    <dbReference type="NCBI Taxonomy" id="46514"/>
    <lineage>
        <taxon>Eukaryota</taxon>
        <taxon>Metazoa</taxon>
        <taxon>Echinodermata</taxon>
        <taxon>Eleutherozoa</taxon>
        <taxon>Asterozoa</taxon>
        <taxon>Asteroidea</taxon>
        <taxon>Valvatacea</taxon>
        <taxon>Valvatida</taxon>
        <taxon>Asterinidae</taxon>
        <taxon>Patiria</taxon>
    </lineage>
</organism>
<dbReference type="OrthoDB" id="8950604at2759"/>
<sequence length="168" mass="18642">MFFEIVSCVVVSLPVALAWSSGPCPIIADGCPSMWQHWNDSCYRLTADGNTYNASLAACQDMGGKMAAPRSHDENQFVSSLALSAGQSWVWLACDDRDVEGTWHCNGQELTGETYENWYGGEPNNSGSNEDCAQLNPSTTKWNDISCEHIYRALCIQKSRKIMYKPTQ</sequence>
<dbReference type="EnsemblMetazoa" id="XM_038215047.1">
    <property type="protein sequence ID" value="XP_038070975.1"/>
    <property type="gene ID" value="LOC119739912"/>
</dbReference>
<dbReference type="InterPro" id="IPR018378">
    <property type="entry name" value="C-type_lectin_CS"/>
</dbReference>
<dbReference type="AlphaFoldDB" id="A0A914B588"/>
<dbReference type="Pfam" id="PF00059">
    <property type="entry name" value="Lectin_C"/>
    <property type="match status" value="1"/>
</dbReference>
<evidence type="ECO:0000259" key="3">
    <source>
        <dbReference type="PROSITE" id="PS50041"/>
    </source>
</evidence>
<dbReference type="SUPFAM" id="SSF56436">
    <property type="entry name" value="C-type lectin-like"/>
    <property type="match status" value="1"/>
</dbReference>
<accession>A0A914B588</accession>
<dbReference type="InterPro" id="IPR001304">
    <property type="entry name" value="C-type_lectin-like"/>
</dbReference>
<protein>
    <recommendedName>
        <fullName evidence="3">C-type lectin domain-containing protein</fullName>
    </recommendedName>
</protein>
<dbReference type="Gene3D" id="3.10.100.10">
    <property type="entry name" value="Mannose-Binding Protein A, subunit A"/>
    <property type="match status" value="1"/>
</dbReference>
<dbReference type="InterPro" id="IPR016186">
    <property type="entry name" value="C-type_lectin-like/link_sf"/>
</dbReference>
<feature type="signal peptide" evidence="2">
    <location>
        <begin position="1"/>
        <end position="18"/>
    </location>
</feature>
<dbReference type="OMA" id="ARHRFIC"/>
<feature type="chain" id="PRO_5036757855" description="C-type lectin domain-containing protein" evidence="2">
    <location>
        <begin position="19"/>
        <end position="168"/>
    </location>
</feature>
<keyword evidence="5" id="KW-1185">Reference proteome</keyword>
<evidence type="ECO:0000256" key="2">
    <source>
        <dbReference type="SAM" id="SignalP"/>
    </source>
</evidence>
<dbReference type="PROSITE" id="PS00615">
    <property type="entry name" value="C_TYPE_LECTIN_1"/>
    <property type="match status" value="1"/>
</dbReference>
<dbReference type="PANTHER" id="PTHR22801">
    <property type="entry name" value="LITHOSTATHINE"/>
    <property type="match status" value="1"/>
</dbReference>
<dbReference type="InterPro" id="IPR050801">
    <property type="entry name" value="Ca-Dep_Lectins_ImmuneDev"/>
</dbReference>